<proteinExistence type="predicted"/>
<dbReference type="EMBL" id="CANTFM010000653">
    <property type="protein sequence ID" value="CAI5727355.1"/>
    <property type="molecule type" value="Genomic_DNA"/>
</dbReference>
<reference evidence="2" key="1">
    <citation type="submission" date="2022-12" db="EMBL/GenBank/DDBJ databases">
        <authorList>
            <person name="Webb A."/>
        </authorList>
    </citation>
    <scope>NUCLEOTIDE SEQUENCE</scope>
    <source>
        <strain evidence="2">Pd1</strain>
    </source>
</reference>
<protein>
    <recommendedName>
        <fullName evidence="1">Reverse transcriptase Ty1/copia-type domain-containing protein</fullName>
    </recommendedName>
</protein>
<dbReference type="Proteomes" id="UP001162029">
    <property type="component" value="Unassembled WGS sequence"/>
</dbReference>
<evidence type="ECO:0000313" key="3">
    <source>
        <dbReference type="Proteomes" id="UP001162029"/>
    </source>
</evidence>
<dbReference type="InterPro" id="IPR013103">
    <property type="entry name" value="RVT_2"/>
</dbReference>
<dbReference type="AlphaFoldDB" id="A0AAV0TWE4"/>
<accession>A0AAV0TWE4</accession>
<organism evidence="2 3">
    <name type="scientific">Peronospora destructor</name>
    <dbReference type="NCBI Taxonomy" id="86335"/>
    <lineage>
        <taxon>Eukaryota</taxon>
        <taxon>Sar</taxon>
        <taxon>Stramenopiles</taxon>
        <taxon>Oomycota</taxon>
        <taxon>Peronosporomycetes</taxon>
        <taxon>Peronosporales</taxon>
        <taxon>Peronosporaceae</taxon>
        <taxon>Peronospora</taxon>
    </lineage>
</organism>
<feature type="domain" description="Reverse transcriptase Ty1/copia-type" evidence="1">
    <location>
        <begin position="21"/>
        <end position="196"/>
    </location>
</feature>
<name>A0AAV0TWE4_9STRA</name>
<evidence type="ECO:0000259" key="1">
    <source>
        <dbReference type="Pfam" id="PF07727"/>
    </source>
</evidence>
<evidence type="ECO:0000313" key="2">
    <source>
        <dbReference type="EMBL" id="CAI5727355.1"/>
    </source>
</evidence>
<keyword evidence="3" id="KW-1185">Reference proteome</keyword>
<dbReference type="Pfam" id="PF07727">
    <property type="entry name" value="RVT_2"/>
    <property type="match status" value="1"/>
</dbReference>
<comment type="caution">
    <text evidence="2">The sequence shown here is derived from an EMBL/GenBank/DDBJ whole genome shotgun (WGS) entry which is preliminary data.</text>
</comment>
<gene>
    <name evidence="2" type="ORF">PDE001_LOCUS3789</name>
</gene>
<sequence length="212" mass="24023">MTEEFNALKSNDVWTIVIPPKGAHQVFSVDNTLKFAAVMDLGTVKIILVLSRRWNVPARHGDVPNAYVKAEKEEHLDIYMKIPKGMVLNDQELKIPGAKTANDLALLLKKSLYGLKQAGRLWSKLFDSKLRQGGFQQCTTDMCRYKYKGKTCTVVGVYVDDLLVAGTEQSDVDEFFEEMSLLSIKDLGVVNKFLGYVSSRTMRMDMFWIKKS</sequence>